<feature type="transmembrane region" description="Helical" evidence="1">
    <location>
        <begin position="60"/>
        <end position="81"/>
    </location>
</feature>
<organism evidence="2 3">
    <name type="scientific">Halalkalibacter hemicellulosilyticusJCM 9152</name>
    <dbReference type="NCBI Taxonomy" id="1236971"/>
    <lineage>
        <taxon>Bacteria</taxon>
        <taxon>Bacillati</taxon>
        <taxon>Bacillota</taxon>
        <taxon>Bacilli</taxon>
        <taxon>Bacillales</taxon>
        <taxon>Bacillaceae</taxon>
        <taxon>Halalkalibacter</taxon>
    </lineage>
</organism>
<name>W4QIE0_9BACI</name>
<keyword evidence="1" id="KW-0472">Membrane</keyword>
<accession>W4QIE0</accession>
<gene>
    <name evidence="2" type="ORF">JCM9152_3356</name>
</gene>
<feature type="transmembrane region" description="Helical" evidence="1">
    <location>
        <begin position="12"/>
        <end position="40"/>
    </location>
</feature>
<dbReference type="InterPro" id="IPR024563">
    <property type="entry name" value="YqhR"/>
</dbReference>
<dbReference type="Pfam" id="PF11085">
    <property type="entry name" value="YqhR"/>
    <property type="match status" value="1"/>
</dbReference>
<evidence type="ECO:0000256" key="1">
    <source>
        <dbReference type="SAM" id="Phobius"/>
    </source>
</evidence>
<dbReference type="Proteomes" id="UP000018895">
    <property type="component" value="Unassembled WGS sequence"/>
</dbReference>
<protein>
    <recommendedName>
        <fullName evidence="4">Membrane protein YqhR</fullName>
    </recommendedName>
</protein>
<keyword evidence="1" id="KW-0812">Transmembrane</keyword>
<dbReference type="EMBL" id="BAUU01000025">
    <property type="protein sequence ID" value="GAE31861.1"/>
    <property type="molecule type" value="Genomic_DNA"/>
</dbReference>
<sequence>MEKQTVEQQMSFAAKVTLIGFFGGLIWSLVGYFAFYFKFIRVGPALALMPFVLGEWKDTYIGQLVGIGLISVLSIGIAFLYKLLFQKVNSMWAGVAYGLVLWVMVFFLLNPIFPGLKSVHNLDLNTIITSVCLYVLYGTFIGYSISFQYAEERQK</sequence>
<keyword evidence="1" id="KW-1133">Transmembrane helix</keyword>
<evidence type="ECO:0008006" key="4">
    <source>
        <dbReference type="Google" id="ProtNLM"/>
    </source>
</evidence>
<dbReference type="AlphaFoldDB" id="W4QIE0"/>
<feature type="transmembrane region" description="Helical" evidence="1">
    <location>
        <begin position="125"/>
        <end position="145"/>
    </location>
</feature>
<reference evidence="2" key="1">
    <citation type="journal article" date="2014" name="Genome Announc.">
        <title>Draft Genome Sequences of Three Alkaliphilic Bacillus Strains, Bacillus wakoensis JCM 9140T, Bacillus akibai JCM 9157T, and Bacillus hemicellulosilyticus JCM 9152T.</title>
        <authorList>
            <person name="Yuki M."/>
            <person name="Oshima K."/>
            <person name="Suda W."/>
            <person name="Oshida Y."/>
            <person name="Kitamura K."/>
            <person name="Iida T."/>
            <person name="Hattori M."/>
            <person name="Ohkuma M."/>
        </authorList>
    </citation>
    <scope>NUCLEOTIDE SEQUENCE [LARGE SCALE GENOMIC DNA]</scope>
    <source>
        <strain evidence="2">JCM 9152</strain>
    </source>
</reference>
<proteinExistence type="predicted"/>
<dbReference type="STRING" id="1236971.JCM9152_3356"/>
<evidence type="ECO:0000313" key="2">
    <source>
        <dbReference type="EMBL" id="GAE31861.1"/>
    </source>
</evidence>
<evidence type="ECO:0000313" key="3">
    <source>
        <dbReference type="Proteomes" id="UP000018895"/>
    </source>
</evidence>
<dbReference type="OrthoDB" id="2691442at2"/>
<comment type="caution">
    <text evidence="2">The sequence shown here is derived from an EMBL/GenBank/DDBJ whole genome shotgun (WGS) entry which is preliminary data.</text>
</comment>
<feature type="transmembrane region" description="Helical" evidence="1">
    <location>
        <begin position="93"/>
        <end position="113"/>
    </location>
</feature>
<dbReference type="RefSeq" id="WP_035346005.1">
    <property type="nucleotide sequence ID" value="NZ_BAUU01000025.1"/>
</dbReference>
<keyword evidence="3" id="KW-1185">Reference proteome</keyword>